<feature type="domain" description="Type II secretion system protein GspF" evidence="7">
    <location>
        <begin position="166"/>
        <end position="294"/>
    </location>
</feature>
<dbReference type="GO" id="GO:0005886">
    <property type="term" value="C:plasma membrane"/>
    <property type="evidence" value="ECO:0007669"/>
    <property type="project" value="UniProtKB-SubCell"/>
</dbReference>
<dbReference type="RefSeq" id="WP_252851775.1">
    <property type="nucleotide sequence ID" value="NZ_JAMXLR010000026.1"/>
</dbReference>
<keyword evidence="5 6" id="KW-0472">Membrane</keyword>
<dbReference type="InterPro" id="IPR018076">
    <property type="entry name" value="T2SS_GspF_dom"/>
</dbReference>
<keyword evidence="4 6" id="KW-1133">Transmembrane helix</keyword>
<gene>
    <name evidence="8" type="ORF">NG895_07090</name>
</gene>
<dbReference type="InterPro" id="IPR042094">
    <property type="entry name" value="T2SS_GspF_sf"/>
</dbReference>
<evidence type="ECO:0000256" key="3">
    <source>
        <dbReference type="ARBA" id="ARBA00022692"/>
    </source>
</evidence>
<evidence type="ECO:0000256" key="6">
    <source>
        <dbReference type="SAM" id="Phobius"/>
    </source>
</evidence>
<reference evidence="8" key="1">
    <citation type="submission" date="2022-06" db="EMBL/GenBank/DDBJ databases">
        <title>Aeoliella straminimaris, a novel planctomycete from sediments.</title>
        <authorList>
            <person name="Vitorino I.R."/>
            <person name="Lage O.M."/>
        </authorList>
    </citation>
    <scope>NUCLEOTIDE SEQUENCE</scope>
    <source>
        <strain evidence="8">ICT_H6.2</strain>
    </source>
</reference>
<sequence length="308" mass="33989">MFNPYVLSMVGITLFAACAYTIAVTFDPYWDRVQQRLNELDTPAQGGSSVGASFDSQSKQSWLAWLGHWIDLPKQADRPSLQQHLAKAGIYHPSAVSWFMMGTLVTIGVVTISTLVGGMLLGLDYRYAILLTAVVGTLGAFLPRVWLHQAIAKQHLQLRRSLPDLLDLMTVCLQGGLSLQETIRRVSDELKLAHPSLAAELDIVQRDVELGSTVDQALKRFATRSGYEGVRTLSTFIREAQRFGTNISEALRSHADMLRSQREQSAEENAQKAAVKILLPTLLLIFPAIFIVAVGPAIIQIQQAFMAD</sequence>
<evidence type="ECO:0000256" key="2">
    <source>
        <dbReference type="ARBA" id="ARBA00022475"/>
    </source>
</evidence>
<protein>
    <submittedName>
        <fullName evidence="8">Type II secretion system F family protein</fullName>
    </submittedName>
</protein>
<comment type="subcellular location">
    <subcellularLocation>
        <location evidence="1">Cell membrane</location>
        <topology evidence="1">Multi-pass membrane protein</topology>
    </subcellularLocation>
</comment>
<comment type="caution">
    <text evidence="8">The sequence shown here is derived from an EMBL/GenBank/DDBJ whole genome shotgun (WGS) entry which is preliminary data.</text>
</comment>
<dbReference type="PANTHER" id="PTHR35007">
    <property type="entry name" value="INTEGRAL MEMBRANE PROTEIN-RELATED"/>
    <property type="match status" value="1"/>
</dbReference>
<feature type="transmembrane region" description="Helical" evidence="6">
    <location>
        <begin position="6"/>
        <end position="26"/>
    </location>
</feature>
<evidence type="ECO:0000256" key="4">
    <source>
        <dbReference type="ARBA" id="ARBA00022989"/>
    </source>
</evidence>
<feature type="transmembrane region" description="Helical" evidence="6">
    <location>
        <begin position="277"/>
        <end position="299"/>
    </location>
</feature>
<dbReference type="Proteomes" id="UP001155241">
    <property type="component" value="Unassembled WGS sequence"/>
</dbReference>
<name>A0A9X2F8L0_9BACT</name>
<dbReference type="AlphaFoldDB" id="A0A9X2F8L0"/>
<dbReference type="Pfam" id="PF00482">
    <property type="entry name" value="T2SSF"/>
    <property type="match status" value="1"/>
</dbReference>
<evidence type="ECO:0000259" key="7">
    <source>
        <dbReference type="Pfam" id="PF00482"/>
    </source>
</evidence>
<keyword evidence="3 6" id="KW-0812">Transmembrane</keyword>
<keyword evidence="9" id="KW-1185">Reference proteome</keyword>
<evidence type="ECO:0000256" key="5">
    <source>
        <dbReference type="ARBA" id="ARBA00023136"/>
    </source>
</evidence>
<accession>A0A9X2F8L0</accession>
<proteinExistence type="predicted"/>
<dbReference type="Gene3D" id="1.20.81.30">
    <property type="entry name" value="Type II secretion system (T2SS), domain F"/>
    <property type="match status" value="1"/>
</dbReference>
<feature type="transmembrane region" description="Helical" evidence="6">
    <location>
        <begin position="127"/>
        <end position="147"/>
    </location>
</feature>
<dbReference type="EMBL" id="JAMXLR010000026">
    <property type="protein sequence ID" value="MCO6043668.1"/>
    <property type="molecule type" value="Genomic_DNA"/>
</dbReference>
<keyword evidence="2" id="KW-1003">Cell membrane</keyword>
<organism evidence="8 9">
    <name type="scientific">Aeoliella straminimaris</name>
    <dbReference type="NCBI Taxonomy" id="2954799"/>
    <lineage>
        <taxon>Bacteria</taxon>
        <taxon>Pseudomonadati</taxon>
        <taxon>Planctomycetota</taxon>
        <taxon>Planctomycetia</taxon>
        <taxon>Pirellulales</taxon>
        <taxon>Lacipirellulaceae</taxon>
        <taxon>Aeoliella</taxon>
    </lineage>
</organism>
<evidence type="ECO:0000256" key="1">
    <source>
        <dbReference type="ARBA" id="ARBA00004651"/>
    </source>
</evidence>
<feature type="transmembrane region" description="Helical" evidence="6">
    <location>
        <begin position="95"/>
        <end position="121"/>
    </location>
</feature>
<evidence type="ECO:0000313" key="9">
    <source>
        <dbReference type="Proteomes" id="UP001155241"/>
    </source>
</evidence>
<dbReference type="PANTHER" id="PTHR35007:SF2">
    <property type="entry name" value="PILUS ASSEMBLE PROTEIN"/>
    <property type="match status" value="1"/>
</dbReference>
<evidence type="ECO:0000313" key="8">
    <source>
        <dbReference type="EMBL" id="MCO6043668.1"/>
    </source>
</evidence>